<evidence type="ECO:0000256" key="4">
    <source>
        <dbReference type="PROSITE-ProRule" id="PRU00169"/>
    </source>
</evidence>
<keyword evidence="8" id="KW-1185">Reference proteome</keyword>
<dbReference type="PANTHER" id="PTHR44591">
    <property type="entry name" value="STRESS RESPONSE REGULATOR PROTEIN 1"/>
    <property type="match status" value="1"/>
</dbReference>
<dbReference type="Gene3D" id="3.40.50.2300">
    <property type="match status" value="1"/>
</dbReference>
<dbReference type="SUPFAM" id="SSF52172">
    <property type="entry name" value="CheY-like"/>
    <property type="match status" value="1"/>
</dbReference>
<dbReference type="Pfam" id="PF00072">
    <property type="entry name" value="Response_reg"/>
    <property type="match status" value="1"/>
</dbReference>
<dbReference type="Proteomes" id="UP000824633">
    <property type="component" value="Chromosome"/>
</dbReference>
<feature type="modified residue" description="4-aspartylphosphate" evidence="4">
    <location>
        <position position="54"/>
    </location>
</feature>
<dbReference type="InterPro" id="IPR001789">
    <property type="entry name" value="Sig_transdc_resp-reg_receiver"/>
</dbReference>
<dbReference type="SMART" id="SM00448">
    <property type="entry name" value="REC"/>
    <property type="match status" value="1"/>
</dbReference>
<dbReference type="InterPro" id="IPR011006">
    <property type="entry name" value="CheY-like_superfamily"/>
</dbReference>
<keyword evidence="5" id="KW-0175">Coiled coil</keyword>
<dbReference type="CDD" id="cd17569">
    <property type="entry name" value="REC_HupR-like"/>
    <property type="match status" value="1"/>
</dbReference>
<evidence type="ECO:0000313" key="8">
    <source>
        <dbReference type="Proteomes" id="UP000824633"/>
    </source>
</evidence>
<sequence>MGTRKVLFVDDEENILSSIRRGLIDEDYDCLFALNGIDALEIIKNNSISVIVTDMRMPKMDGLTLLKEVKKISPTTVRIVLSGYTQLQQILATINQVDIFKFITKPWKLEEEFKVVIEQALQYYTLVMESENLKKALENKNAAYKNMLKNIEDRIASAKNESNIIKQTSKVIFEHLFKIIDNEMNEDKTKLNYEFERDFCKFYSQNITSEIEELNVVNLLDNFTSSLIDYNKQLKVKEDLKFPENYKIKTNKIIVDCFMKYIIMSIINSNNSYTMNIYGDIKYNLDKEIIEFIFDIVDLKNQKVPSDNDIHFIDGDKIDFVSTFMNEYLKVYNGAFKIKKIDDRLIIKIELIKDAN</sequence>
<feature type="domain" description="Response regulatory" evidence="6">
    <location>
        <begin position="5"/>
        <end position="120"/>
    </location>
</feature>
<dbReference type="PROSITE" id="PS50110">
    <property type="entry name" value="RESPONSE_REGULATORY"/>
    <property type="match status" value="1"/>
</dbReference>
<evidence type="ECO:0000256" key="5">
    <source>
        <dbReference type="SAM" id="Coils"/>
    </source>
</evidence>
<evidence type="ECO:0000256" key="2">
    <source>
        <dbReference type="ARBA" id="ARBA00022553"/>
    </source>
</evidence>
<evidence type="ECO:0000256" key="1">
    <source>
        <dbReference type="ARBA" id="ARBA00018672"/>
    </source>
</evidence>
<organism evidence="7 8">
    <name type="scientific">Clostridium gelidum</name>
    <dbReference type="NCBI Taxonomy" id="704125"/>
    <lineage>
        <taxon>Bacteria</taxon>
        <taxon>Bacillati</taxon>
        <taxon>Bacillota</taxon>
        <taxon>Clostridia</taxon>
        <taxon>Eubacteriales</taxon>
        <taxon>Clostridiaceae</taxon>
        <taxon>Clostridium</taxon>
    </lineage>
</organism>
<dbReference type="InterPro" id="IPR050595">
    <property type="entry name" value="Bact_response_regulator"/>
</dbReference>
<dbReference type="PANTHER" id="PTHR44591:SF19">
    <property type="entry name" value="TWO-COMPONENT RESPONSE REGULATOR-RELATED"/>
    <property type="match status" value="1"/>
</dbReference>
<evidence type="ECO:0000259" key="6">
    <source>
        <dbReference type="PROSITE" id="PS50110"/>
    </source>
</evidence>
<feature type="coiled-coil region" evidence="5">
    <location>
        <begin position="127"/>
        <end position="168"/>
    </location>
</feature>
<gene>
    <name evidence="7" type="ORF">psyc5s11_11500</name>
</gene>
<name>A0ABN6IW01_9CLOT</name>
<dbReference type="RefSeq" id="WP_224036709.1">
    <property type="nucleotide sequence ID" value="NZ_AP024849.1"/>
</dbReference>
<comment type="function">
    <text evidence="3">May play the central regulatory role in sporulation. It may be an element of the effector pathway responsible for the activation of sporulation genes in response to nutritional stress. Spo0A may act in concert with spo0H (a sigma factor) to control the expression of some genes that are critical to the sporulation process.</text>
</comment>
<accession>A0ABN6IW01</accession>
<evidence type="ECO:0000313" key="7">
    <source>
        <dbReference type="EMBL" id="BCZ45083.1"/>
    </source>
</evidence>
<protein>
    <recommendedName>
        <fullName evidence="1">Stage 0 sporulation protein A homolog</fullName>
    </recommendedName>
</protein>
<proteinExistence type="predicted"/>
<reference evidence="8" key="1">
    <citation type="submission" date="2021-07" db="EMBL/GenBank/DDBJ databases">
        <title>Complete genome sequencing of a Clostridium isolate.</title>
        <authorList>
            <person name="Ueki A."/>
            <person name="Tonouchi A."/>
        </authorList>
    </citation>
    <scope>NUCLEOTIDE SEQUENCE [LARGE SCALE GENOMIC DNA]</scope>
    <source>
        <strain evidence="8">C5S11</strain>
    </source>
</reference>
<evidence type="ECO:0000256" key="3">
    <source>
        <dbReference type="ARBA" id="ARBA00024867"/>
    </source>
</evidence>
<keyword evidence="2 4" id="KW-0597">Phosphoprotein</keyword>
<dbReference type="EMBL" id="AP024849">
    <property type="protein sequence ID" value="BCZ45083.1"/>
    <property type="molecule type" value="Genomic_DNA"/>
</dbReference>